<name>A0AAE1F0B1_PETCI</name>
<keyword evidence="3" id="KW-1185">Reference proteome</keyword>
<evidence type="ECO:0000313" key="3">
    <source>
        <dbReference type="Proteomes" id="UP001286313"/>
    </source>
</evidence>
<protein>
    <recommendedName>
        <fullName evidence="4">Syntaxin binding protein 1</fullName>
    </recommendedName>
</protein>
<dbReference type="InterPro" id="IPR001619">
    <property type="entry name" value="Sec1-like"/>
</dbReference>
<evidence type="ECO:0000313" key="2">
    <source>
        <dbReference type="EMBL" id="KAK3864581.1"/>
    </source>
</evidence>
<feature type="non-terminal residue" evidence="2">
    <location>
        <position position="1"/>
    </location>
</feature>
<dbReference type="Pfam" id="PF00995">
    <property type="entry name" value="Sec1"/>
    <property type="match status" value="1"/>
</dbReference>
<accession>A0AAE1F0B1</accession>
<sequence length="105" mass="11893">VIKDIMEDVIENKLEERHFPFLAGRSAVLPRTGAPSSVRYAYNWHKDKGAKNMPRLIVFVVGGITYSEMRAAYEVTKSGKNWEVVIGSTHILTPKEFLSDLRNLS</sequence>
<dbReference type="PANTHER" id="PTHR11679">
    <property type="entry name" value="VESICLE PROTEIN SORTING-ASSOCIATED"/>
    <property type="match status" value="1"/>
</dbReference>
<evidence type="ECO:0000256" key="1">
    <source>
        <dbReference type="ARBA" id="ARBA00009884"/>
    </source>
</evidence>
<dbReference type="InterPro" id="IPR036045">
    <property type="entry name" value="Sec1-like_sf"/>
</dbReference>
<gene>
    <name evidence="2" type="ORF">Pcinc_029746</name>
</gene>
<dbReference type="GO" id="GO:0016192">
    <property type="term" value="P:vesicle-mediated transport"/>
    <property type="evidence" value="ECO:0007669"/>
    <property type="project" value="InterPro"/>
</dbReference>
<dbReference type="InterPro" id="IPR027482">
    <property type="entry name" value="Sec1-like_dom2"/>
</dbReference>
<comment type="caution">
    <text evidence="2">The sequence shown here is derived from an EMBL/GenBank/DDBJ whole genome shotgun (WGS) entry which is preliminary data.</text>
</comment>
<comment type="similarity">
    <text evidence="1">Belongs to the STXBP/unc-18/SEC1 family.</text>
</comment>
<dbReference type="Proteomes" id="UP001286313">
    <property type="component" value="Unassembled WGS sequence"/>
</dbReference>
<dbReference type="EMBL" id="JAWQEG010003768">
    <property type="protein sequence ID" value="KAK3864581.1"/>
    <property type="molecule type" value="Genomic_DNA"/>
</dbReference>
<organism evidence="2 3">
    <name type="scientific">Petrolisthes cinctipes</name>
    <name type="common">Flat porcelain crab</name>
    <dbReference type="NCBI Taxonomy" id="88211"/>
    <lineage>
        <taxon>Eukaryota</taxon>
        <taxon>Metazoa</taxon>
        <taxon>Ecdysozoa</taxon>
        <taxon>Arthropoda</taxon>
        <taxon>Crustacea</taxon>
        <taxon>Multicrustacea</taxon>
        <taxon>Malacostraca</taxon>
        <taxon>Eumalacostraca</taxon>
        <taxon>Eucarida</taxon>
        <taxon>Decapoda</taxon>
        <taxon>Pleocyemata</taxon>
        <taxon>Anomura</taxon>
        <taxon>Galatheoidea</taxon>
        <taxon>Porcellanidae</taxon>
        <taxon>Petrolisthes</taxon>
    </lineage>
</organism>
<dbReference type="Gene3D" id="3.40.50.1910">
    <property type="match status" value="1"/>
</dbReference>
<reference evidence="2" key="1">
    <citation type="submission" date="2023-10" db="EMBL/GenBank/DDBJ databases">
        <title>Genome assemblies of two species of porcelain crab, Petrolisthes cinctipes and Petrolisthes manimaculis (Anomura: Porcellanidae).</title>
        <authorList>
            <person name="Angst P."/>
        </authorList>
    </citation>
    <scope>NUCLEOTIDE SEQUENCE</scope>
    <source>
        <strain evidence="2">PB745_01</strain>
        <tissue evidence="2">Gill</tissue>
    </source>
</reference>
<dbReference type="SUPFAM" id="SSF56815">
    <property type="entry name" value="Sec1/munc18-like (SM) proteins"/>
    <property type="match status" value="1"/>
</dbReference>
<evidence type="ECO:0008006" key="4">
    <source>
        <dbReference type="Google" id="ProtNLM"/>
    </source>
</evidence>
<dbReference type="AlphaFoldDB" id="A0AAE1F0B1"/>
<proteinExistence type="inferred from homology"/>